<protein>
    <submittedName>
        <fullName evidence="1">Uncharacterized protein</fullName>
    </submittedName>
</protein>
<accession>A0A8H8CL79</accession>
<organism evidence="1">
    <name type="scientific">Psilocybe cubensis</name>
    <name type="common">Psychedelic mushroom</name>
    <name type="synonym">Stropharia cubensis</name>
    <dbReference type="NCBI Taxonomy" id="181762"/>
    <lineage>
        <taxon>Eukaryota</taxon>
        <taxon>Fungi</taxon>
        <taxon>Dikarya</taxon>
        <taxon>Basidiomycota</taxon>
        <taxon>Agaricomycotina</taxon>
        <taxon>Agaricomycetes</taxon>
        <taxon>Agaricomycetidae</taxon>
        <taxon>Agaricales</taxon>
        <taxon>Agaricineae</taxon>
        <taxon>Strophariaceae</taxon>
        <taxon>Psilocybe</taxon>
    </lineage>
</organism>
<dbReference type="OrthoDB" id="5597489at2759"/>
<dbReference type="EMBL" id="JAFIQS010000005">
    <property type="protein sequence ID" value="KAG5169518.1"/>
    <property type="molecule type" value="Genomic_DNA"/>
</dbReference>
<name>A0A8H8CL79_PSICU</name>
<gene>
    <name evidence="1" type="ORF">JR316_006074</name>
</gene>
<proteinExistence type="predicted"/>
<comment type="caution">
    <text evidence="1">The sequence shown here is derived from an EMBL/GenBank/DDBJ whole genome shotgun (WGS) entry which is preliminary data.</text>
</comment>
<sequence>MPRSRKAPKSSPLSSPSSVKVSATAKPLVDISENEQWRLINQTGILQSSALNKPRNEDVTDSPEVGPLADEIFNALFLIIPFSSLLLLMEIMENPPP</sequence>
<dbReference type="AlphaFoldDB" id="A0A8H8CL79"/>
<reference evidence="1" key="1">
    <citation type="submission" date="2021-02" db="EMBL/GenBank/DDBJ databases">
        <title>Psilocybe cubensis genome.</title>
        <authorList>
            <person name="Mckernan K.J."/>
            <person name="Crawford S."/>
            <person name="Trippe A."/>
            <person name="Kane L.T."/>
            <person name="Mclaughlin S."/>
        </authorList>
    </citation>
    <scope>NUCLEOTIDE SEQUENCE [LARGE SCALE GENOMIC DNA]</scope>
    <source>
        <strain evidence="1">MGC-MH-2018</strain>
    </source>
</reference>
<evidence type="ECO:0000313" key="1">
    <source>
        <dbReference type="EMBL" id="KAG5169518.1"/>
    </source>
</evidence>